<dbReference type="GO" id="GO:0008360">
    <property type="term" value="P:regulation of cell shape"/>
    <property type="evidence" value="ECO:0007669"/>
    <property type="project" value="UniProtKB-KW"/>
</dbReference>
<feature type="active site" description="Proton acceptor" evidence="7">
    <location>
        <position position="99"/>
    </location>
</feature>
<evidence type="ECO:0000256" key="2">
    <source>
        <dbReference type="ARBA" id="ARBA00022729"/>
    </source>
</evidence>
<evidence type="ECO:0000256" key="7">
    <source>
        <dbReference type="PIRSR" id="PIRSR618044-1"/>
    </source>
</evidence>
<evidence type="ECO:0000256" key="11">
    <source>
        <dbReference type="SAM" id="Phobius"/>
    </source>
</evidence>
<keyword evidence="11" id="KW-1133">Transmembrane helix</keyword>
<dbReference type="PRINTS" id="PR00725">
    <property type="entry name" value="DADACBPTASE1"/>
</dbReference>
<dbReference type="KEGG" id="phb:HYN04_00385"/>
<feature type="transmembrane region" description="Helical" evidence="11">
    <location>
        <begin position="36"/>
        <end position="57"/>
    </location>
</feature>
<dbReference type="InterPro" id="IPR007730">
    <property type="entry name" value="SPOR-like_dom"/>
</dbReference>
<feature type="binding site" evidence="8">
    <location>
        <position position="259"/>
    </location>
    <ligand>
        <name>substrate</name>
    </ligand>
</feature>
<evidence type="ECO:0000313" key="13">
    <source>
        <dbReference type="EMBL" id="AWM76350.1"/>
    </source>
</evidence>
<dbReference type="GO" id="GO:0009002">
    <property type="term" value="F:serine-type D-Ala-D-Ala carboxypeptidase activity"/>
    <property type="evidence" value="ECO:0007669"/>
    <property type="project" value="InterPro"/>
</dbReference>
<keyword evidence="14" id="KW-1185">Reference proteome</keyword>
<dbReference type="InterPro" id="IPR018044">
    <property type="entry name" value="Peptidase_S11"/>
</dbReference>
<dbReference type="InterPro" id="IPR036680">
    <property type="entry name" value="SPOR-like_sf"/>
</dbReference>
<organism evidence="13 14">
    <name type="scientific">Phenylobacterium parvum</name>
    <dbReference type="NCBI Taxonomy" id="2201350"/>
    <lineage>
        <taxon>Bacteria</taxon>
        <taxon>Pseudomonadati</taxon>
        <taxon>Pseudomonadota</taxon>
        <taxon>Alphaproteobacteria</taxon>
        <taxon>Caulobacterales</taxon>
        <taxon>Caulobacteraceae</taxon>
        <taxon>Phenylobacterium</taxon>
    </lineage>
</organism>
<keyword evidence="11" id="KW-0472">Membrane</keyword>
<dbReference type="GO" id="GO:0006508">
    <property type="term" value="P:proteolysis"/>
    <property type="evidence" value="ECO:0007669"/>
    <property type="project" value="InterPro"/>
</dbReference>
<dbReference type="Pfam" id="PF05036">
    <property type="entry name" value="SPOR"/>
    <property type="match status" value="1"/>
</dbReference>
<evidence type="ECO:0000259" key="12">
    <source>
        <dbReference type="PROSITE" id="PS51724"/>
    </source>
</evidence>
<dbReference type="SUPFAM" id="SSF56601">
    <property type="entry name" value="beta-lactamase/transpeptidase-like"/>
    <property type="match status" value="1"/>
</dbReference>
<keyword evidence="3" id="KW-0378">Hydrolase</keyword>
<proteinExistence type="inferred from homology"/>
<dbReference type="SUPFAM" id="SSF110997">
    <property type="entry name" value="Sporulation related repeat"/>
    <property type="match status" value="1"/>
</dbReference>
<feature type="domain" description="SPOR" evidence="12">
    <location>
        <begin position="382"/>
        <end position="462"/>
    </location>
</feature>
<evidence type="ECO:0000256" key="9">
    <source>
        <dbReference type="RuleBase" id="RU004016"/>
    </source>
</evidence>
<keyword evidence="5" id="KW-0573">Peptidoglycan synthesis</keyword>
<dbReference type="GO" id="GO:0009252">
    <property type="term" value="P:peptidoglycan biosynthetic process"/>
    <property type="evidence" value="ECO:0007669"/>
    <property type="project" value="UniProtKB-KW"/>
</dbReference>
<name>A0A2Z3HSP3_9CAUL</name>
<dbReference type="GO" id="GO:0071555">
    <property type="term" value="P:cell wall organization"/>
    <property type="evidence" value="ECO:0007669"/>
    <property type="project" value="UniProtKB-KW"/>
</dbReference>
<dbReference type="Proteomes" id="UP000247763">
    <property type="component" value="Chromosome"/>
</dbReference>
<reference evidence="14" key="1">
    <citation type="submission" date="2018-05" db="EMBL/GenBank/DDBJ databases">
        <title>Genome sequencing of Phenylobacterium sp. HYN0004.</title>
        <authorList>
            <person name="Yi H."/>
            <person name="Baek C."/>
        </authorList>
    </citation>
    <scope>NUCLEOTIDE SEQUENCE [LARGE SCALE GENOMIC DNA]</scope>
    <source>
        <strain evidence="14">HYN0004</strain>
    </source>
</reference>
<evidence type="ECO:0000256" key="5">
    <source>
        <dbReference type="ARBA" id="ARBA00022984"/>
    </source>
</evidence>
<dbReference type="Gene3D" id="3.40.710.10">
    <property type="entry name" value="DD-peptidase/beta-lactamase superfamily"/>
    <property type="match status" value="1"/>
</dbReference>
<keyword evidence="4" id="KW-0133">Cell shape</keyword>
<evidence type="ECO:0000313" key="14">
    <source>
        <dbReference type="Proteomes" id="UP000247763"/>
    </source>
</evidence>
<feature type="active site" description="Acyl-ester intermediate" evidence="7">
    <location>
        <position position="96"/>
    </location>
</feature>
<protein>
    <submittedName>
        <fullName evidence="13">Peptidase M15</fullName>
    </submittedName>
</protein>
<dbReference type="EMBL" id="CP029479">
    <property type="protein sequence ID" value="AWM76350.1"/>
    <property type="molecule type" value="Genomic_DNA"/>
</dbReference>
<feature type="compositionally biased region" description="Basic and acidic residues" evidence="10">
    <location>
        <begin position="1"/>
        <end position="12"/>
    </location>
</feature>
<accession>A0A2Z3HSP3</accession>
<dbReference type="Gene3D" id="3.30.70.1070">
    <property type="entry name" value="Sporulation related repeat"/>
    <property type="match status" value="1"/>
</dbReference>
<evidence type="ECO:0000256" key="6">
    <source>
        <dbReference type="ARBA" id="ARBA00023316"/>
    </source>
</evidence>
<dbReference type="AlphaFoldDB" id="A0A2Z3HSP3"/>
<gene>
    <name evidence="13" type="ORF">HYN04_00385</name>
</gene>
<dbReference type="GO" id="GO:0042834">
    <property type="term" value="F:peptidoglycan binding"/>
    <property type="evidence" value="ECO:0007669"/>
    <property type="project" value="InterPro"/>
</dbReference>
<sequence>MRPQPETRRRTPETTGTPDLPTADRRPSALTRFPRWIAGLSVAVAVAMGALGSPAIAATTPLPPFQEMRYAAVVVDAETGEVLFSRRGDSLRYPASITKVMTLYLTFEALSTGRLSPDDRVVISPKAAAQSPTKLGLPVGASLSVSEAMQALAIKSANDVSVALAEKLGEGSERRFAAMMTLRARELGMVNTHFVNASGLPDSRQVTTARDLAILSRAVLRDFPQHYAMFSQQSFTFQGRQMNNHNGLLWRMPGADGLKTGFTSASGYNLAVSAVRGNRRLIAVVLGGPSNARRNAKAENLLLTGFELASRRDRGERVQFAQASFESEPAPVTLYAQARPSESGADIVAPDRVVLTSAPPPRNLSQFEIVDPASTGLRQGGRAAAGKWSVQVGAFRSQDLARKQAEVVRKLAPDHFSAGGRAEKSGASWRTRFTGYSESSARAACKALKARGQPCMVLPPSA</sequence>
<keyword evidence="2" id="KW-0732">Signal</keyword>
<evidence type="ECO:0000256" key="3">
    <source>
        <dbReference type="ARBA" id="ARBA00022801"/>
    </source>
</evidence>
<comment type="similarity">
    <text evidence="1 9">Belongs to the peptidase S11 family.</text>
</comment>
<dbReference type="InterPro" id="IPR001967">
    <property type="entry name" value="Peptidase_S11_N"/>
</dbReference>
<dbReference type="PROSITE" id="PS51724">
    <property type="entry name" value="SPOR"/>
    <property type="match status" value="1"/>
</dbReference>
<dbReference type="InterPro" id="IPR012338">
    <property type="entry name" value="Beta-lactam/transpept-like"/>
</dbReference>
<evidence type="ECO:0000256" key="10">
    <source>
        <dbReference type="SAM" id="MobiDB-lite"/>
    </source>
</evidence>
<evidence type="ECO:0000256" key="4">
    <source>
        <dbReference type="ARBA" id="ARBA00022960"/>
    </source>
</evidence>
<evidence type="ECO:0000256" key="8">
    <source>
        <dbReference type="PIRSR" id="PIRSR618044-2"/>
    </source>
</evidence>
<feature type="active site" evidence="7">
    <location>
        <position position="156"/>
    </location>
</feature>
<dbReference type="PANTHER" id="PTHR21581">
    <property type="entry name" value="D-ALANYL-D-ALANINE CARBOXYPEPTIDASE"/>
    <property type="match status" value="1"/>
</dbReference>
<keyword evidence="6" id="KW-0961">Cell wall biogenesis/degradation</keyword>
<evidence type="ECO:0000256" key="1">
    <source>
        <dbReference type="ARBA" id="ARBA00007164"/>
    </source>
</evidence>
<feature type="region of interest" description="Disordered" evidence="10">
    <location>
        <begin position="1"/>
        <end position="26"/>
    </location>
</feature>
<dbReference type="Pfam" id="PF00768">
    <property type="entry name" value="Peptidase_S11"/>
    <property type="match status" value="1"/>
</dbReference>
<dbReference type="PANTHER" id="PTHR21581:SF6">
    <property type="entry name" value="TRAFFICKING PROTEIN PARTICLE COMPLEX SUBUNIT 12"/>
    <property type="match status" value="1"/>
</dbReference>
<dbReference type="OrthoDB" id="9795979at2"/>
<keyword evidence="11" id="KW-0812">Transmembrane</keyword>